<dbReference type="AlphaFoldDB" id="A0A9C7UTR1"/>
<proteinExistence type="predicted"/>
<sequence>MVQARSENSLDTSLVFTSTDRSFDLHVHREFQLSDKTKVILSTAANHGDAELLTRAGIEHSFTVGNTWPWKMDLRGEIVPIQKTIASSSIYKTWSLDERTELTMRFQFSFRNNKRERIGRIGVVRTIAGGQQALKFGLGADTKGRRMAAFRDNNLTISTDMEGSWAMKLHFHRKLDEKWI</sequence>
<dbReference type="OrthoDB" id="10284674at2759"/>
<protein>
    <submittedName>
        <fullName evidence="1">Uncharacterized protein</fullName>
    </submittedName>
</protein>
<accession>A0A9C7UTR1</accession>
<reference evidence="1" key="2">
    <citation type="submission" date="2022-01" db="EMBL/GenBank/DDBJ databases">
        <authorList>
            <person name="Hirooka S."/>
            <person name="Miyagishima S.Y."/>
        </authorList>
    </citation>
    <scope>NUCLEOTIDE SEQUENCE</scope>
    <source>
        <strain evidence="1">NBRC 102759</strain>
    </source>
</reference>
<dbReference type="EMBL" id="BQMJ01000060">
    <property type="protein sequence ID" value="GJQ14800.1"/>
    <property type="molecule type" value="Genomic_DNA"/>
</dbReference>
<reference evidence="1" key="1">
    <citation type="journal article" date="2022" name="Proc. Natl. Acad. Sci. U.S.A.">
        <title>Life cycle and functional genomics of the unicellular red alga Galdieria for elucidating algal and plant evolution and industrial use.</title>
        <authorList>
            <person name="Hirooka S."/>
            <person name="Itabashi T."/>
            <person name="Ichinose T.M."/>
            <person name="Onuma R."/>
            <person name="Fujiwara T."/>
            <person name="Yamashita S."/>
            <person name="Jong L.W."/>
            <person name="Tomita R."/>
            <person name="Iwane A.H."/>
            <person name="Miyagishima S.Y."/>
        </authorList>
    </citation>
    <scope>NUCLEOTIDE SEQUENCE</scope>
    <source>
        <strain evidence="1">NBRC 102759</strain>
    </source>
</reference>
<evidence type="ECO:0000313" key="2">
    <source>
        <dbReference type="Proteomes" id="UP001061958"/>
    </source>
</evidence>
<gene>
    <name evidence="1" type="ORF">GpartN1_g6591.t1</name>
</gene>
<dbReference type="Proteomes" id="UP001061958">
    <property type="component" value="Unassembled WGS sequence"/>
</dbReference>
<keyword evidence="2" id="KW-1185">Reference proteome</keyword>
<evidence type="ECO:0000313" key="1">
    <source>
        <dbReference type="EMBL" id="GJQ14800.1"/>
    </source>
</evidence>
<comment type="caution">
    <text evidence="1">The sequence shown here is derived from an EMBL/GenBank/DDBJ whole genome shotgun (WGS) entry which is preliminary data.</text>
</comment>
<organism evidence="1 2">
    <name type="scientific">Galdieria partita</name>
    <dbReference type="NCBI Taxonomy" id="83374"/>
    <lineage>
        <taxon>Eukaryota</taxon>
        <taxon>Rhodophyta</taxon>
        <taxon>Bangiophyceae</taxon>
        <taxon>Galdieriales</taxon>
        <taxon>Galdieriaceae</taxon>
        <taxon>Galdieria</taxon>
    </lineage>
</organism>
<name>A0A9C7UTR1_9RHOD</name>